<comment type="caution">
    <text evidence="1">The sequence shown here is derived from an EMBL/GenBank/DDBJ whole genome shotgun (WGS) entry which is preliminary data.</text>
</comment>
<feature type="non-terminal residue" evidence="1">
    <location>
        <position position="1"/>
    </location>
</feature>
<reference evidence="1" key="1">
    <citation type="journal article" date="2014" name="Front. Microbiol.">
        <title>High frequency of phylogenetically diverse reductive dehalogenase-homologous genes in deep subseafloor sedimentary metagenomes.</title>
        <authorList>
            <person name="Kawai M."/>
            <person name="Futagami T."/>
            <person name="Toyoda A."/>
            <person name="Takaki Y."/>
            <person name="Nishi S."/>
            <person name="Hori S."/>
            <person name="Arai W."/>
            <person name="Tsubouchi T."/>
            <person name="Morono Y."/>
            <person name="Uchiyama I."/>
            <person name="Ito T."/>
            <person name="Fujiyama A."/>
            <person name="Inagaki F."/>
            <person name="Takami H."/>
        </authorList>
    </citation>
    <scope>NUCLEOTIDE SEQUENCE</scope>
    <source>
        <strain evidence="1">Expedition CK06-06</strain>
    </source>
</reference>
<dbReference type="EMBL" id="BARV01024285">
    <property type="protein sequence ID" value="GAI45674.1"/>
    <property type="molecule type" value="Genomic_DNA"/>
</dbReference>
<gene>
    <name evidence="1" type="ORF">S06H3_39661</name>
</gene>
<evidence type="ECO:0000313" key="1">
    <source>
        <dbReference type="EMBL" id="GAI45674.1"/>
    </source>
</evidence>
<dbReference type="AlphaFoldDB" id="X1QQX9"/>
<proteinExistence type="predicted"/>
<name>X1QQX9_9ZZZZ</name>
<organism evidence="1">
    <name type="scientific">marine sediment metagenome</name>
    <dbReference type="NCBI Taxonomy" id="412755"/>
    <lineage>
        <taxon>unclassified sequences</taxon>
        <taxon>metagenomes</taxon>
        <taxon>ecological metagenomes</taxon>
    </lineage>
</organism>
<protein>
    <submittedName>
        <fullName evidence="1">Uncharacterized protein</fullName>
    </submittedName>
</protein>
<sequence length="64" mass="7128">ADVPNGKKFSSSISIRNLLEQTGRSQDVHQTNTDFQAPMQVLQLFVYYLLLGTLVEAGAFEQDP</sequence>
<accession>X1QQX9</accession>